<proteinExistence type="predicted"/>
<gene>
    <name evidence="4" type="ORF">SAMN04488101_101587</name>
</gene>
<accession>A0A1W2AGM5</accession>
<name>A0A1W2AGM5_9SPHI</name>
<evidence type="ECO:0000256" key="2">
    <source>
        <dbReference type="SAM" id="SignalP"/>
    </source>
</evidence>
<dbReference type="AlphaFoldDB" id="A0A1W2AGM5"/>
<evidence type="ECO:0000256" key="1">
    <source>
        <dbReference type="ARBA" id="ARBA00022729"/>
    </source>
</evidence>
<dbReference type="EMBL" id="FWYB01000001">
    <property type="protein sequence ID" value="SMC59773.1"/>
    <property type="molecule type" value="Genomic_DNA"/>
</dbReference>
<feature type="chain" id="PRO_5012031849" evidence="2">
    <location>
        <begin position="23"/>
        <end position="213"/>
    </location>
</feature>
<organism evidence="4 5">
    <name type="scientific">Pedobacter nyackensis</name>
    <dbReference type="NCBI Taxonomy" id="475255"/>
    <lineage>
        <taxon>Bacteria</taxon>
        <taxon>Pseudomonadati</taxon>
        <taxon>Bacteroidota</taxon>
        <taxon>Sphingobacteriia</taxon>
        <taxon>Sphingobacteriales</taxon>
        <taxon>Sphingobacteriaceae</taxon>
        <taxon>Pedobacter</taxon>
    </lineage>
</organism>
<dbReference type="Pfam" id="PF13505">
    <property type="entry name" value="OMP_b-brl"/>
    <property type="match status" value="1"/>
</dbReference>
<evidence type="ECO:0000313" key="5">
    <source>
        <dbReference type="Proteomes" id="UP000192678"/>
    </source>
</evidence>
<dbReference type="InterPro" id="IPR011250">
    <property type="entry name" value="OMP/PagP_B-barrel"/>
</dbReference>
<feature type="signal peptide" evidence="2">
    <location>
        <begin position="1"/>
        <end position="22"/>
    </location>
</feature>
<keyword evidence="5" id="KW-1185">Reference proteome</keyword>
<dbReference type="STRING" id="475255.SAMN04488101_101587"/>
<protein>
    <submittedName>
        <fullName evidence="4">Outer membrane protein beta-barrel domain-containing protein</fullName>
    </submittedName>
</protein>
<sequence>MKMKNKLFIMAMLCAIAFSTNAQTEKGKFLLGGGVNFSTSNQDNQGSGRKTVFGLSPRIGYLVSDNWAVGTTLNYSISKVKGTINDNNTLDMGNQHTYYGIAPFVRYYAKIADNFKFFGDFNVQAAFGKEKEVNEHGKSGATKSKHNTYSTGISPGLAFFPAKKWAIEFSFPLVSYFTQKITPEMPETTSFKYDAFTFGLSSFNPSIGVNYHF</sequence>
<dbReference type="InterPro" id="IPR027385">
    <property type="entry name" value="Beta-barrel_OMP"/>
</dbReference>
<evidence type="ECO:0000313" key="4">
    <source>
        <dbReference type="EMBL" id="SMC59773.1"/>
    </source>
</evidence>
<feature type="domain" description="Outer membrane protein beta-barrel" evidence="3">
    <location>
        <begin position="10"/>
        <end position="201"/>
    </location>
</feature>
<evidence type="ECO:0000259" key="3">
    <source>
        <dbReference type="Pfam" id="PF13505"/>
    </source>
</evidence>
<dbReference type="Gene3D" id="2.40.160.20">
    <property type="match status" value="1"/>
</dbReference>
<keyword evidence="1 2" id="KW-0732">Signal</keyword>
<dbReference type="Proteomes" id="UP000192678">
    <property type="component" value="Unassembled WGS sequence"/>
</dbReference>
<reference evidence="4 5" key="1">
    <citation type="submission" date="2017-04" db="EMBL/GenBank/DDBJ databases">
        <authorList>
            <person name="Afonso C.L."/>
            <person name="Miller P.J."/>
            <person name="Scott M.A."/>
            <person name="Spackman E."/>
            <person name="Goraichik I."/>
            <person name="Dimitrov K.M."/>
            <person name="Suarez D.L."/>
            <person name="Swayne D.E."/>
        </authorList>
    </citation>
    <scope>NUCLEOTIDE SEQUENCE [LARGE SCALE GENOMIC DNA]</scope>
    <source>
        <strain evidence="4 5">DSM 19625</strain>
    </source>
</reference>
<dbReference type="SUPFAM" id="SSF56925">
    <property type="entry name" value="OMPA-like"/>
    <property type="match status" value="1"/>
</dbReference>